<dbReference type="PANTHER" id="PTHR47424:SF9">
    <property type="entry name" value="TAH-2"/>
    <property type="match status" value="1"/>
</dbReference>
<feature type="compositionally biased region" description="Polar residues" evidence="5">
    <location>
        <begin position="120"/>
        <end position="136"/>
    </location>
</feature>
<sequence>MPRPKVKPQDRQRSARACVPCKASKIRCDASAPCGPCLKRNRIDSCIYLESSRKRQKTSPFPTPSVEDNTSPYASRREGSSQDARSERRTNGAMPPVAIMQPSASHVGARARNGDGTGTGTHTSPSNTPEPAHSRMTQSRMLLSSKGEKLYVGENASLSFLHFLRRIMKKYMGPSAFTENPFKDNMLEMEIPRDESPVMTDLSLSDKHALVQLYRETSSGILDLFTVAEVRGFLDRHTALSPSNVIEEVDKRARAEQAALNMMLAIGHQCRGHNMFDVHNAARSFSCAQKYAFEGFLCDPSLDMVRVFLLMAFYMLGACHRNAAFMYLGIASKAACALGLHRQDQYKDLSDAESLARWRTWKSLLVLDTIVSSILGRPGGLPAMRPDDDTAYDGDGEVGKADRPRWLASRAVFGICSHIIELEQQLGSGQSMDAQTADAFLQRLRKWNDSVPTELRHFASLKDTLGPADRELFIGATHVACSYYFTIILVTRPFLISHLISQIRKRRKPSLESTITAATAEQQQQQQPHSAVSDLAQACLDSAIFMSKTGYMSINSTILSNNMCLLKAWMFAAGLLLGFSMFAHSEESSSSSSLLLPDVDEAFHNAIAVLERLASVSPQARHYLEILRTLSDAIVARREQVGREQRRRKRSNPYVSQIFTAEFCCGGGRGNHHHHHPPVPATAAAYSTSTTTIPTPNSSHHHHHHHHHPHHVDINITAPAPASAIGGVNNNNNHNNLLTFDEFANPSSNGYVDEFSSSSATAYPDADAIADADVDVDVDVDVDASWNTMADPLLSDGLYIDWETLWPMERMMM</sequence>
<evidence type="ECO:0000256" key="5">
    <source>
        <dbReference type="SAM" id="MobiDB-lite"/>
    </source>
</evidence>
<evidence type="ECO:0000256" key="6">
    <source>
        <dbReference type="SAM" id="Phobius"/>
    </source>
</evidence>
<dbReference type="OrthoDB" id="4064873at2759"/>
<dbReference type="Pfam" id="PF04082">
    <property type="entry name" value="Fungal_trans"/>
    <property type="match status" value="1"/>
</dbReference>
<dbReference type="eggNOG" id="ENOG502QVYJ">
    <property type="taxonomic scope" value="Eukaryota"/>
</dbReference>
<feature type="compositionally biased region" description="Low complexity" evidence="5">
    <location>
        <begin position="689"/>
        <end position="698"/>
    </location>
</feature>
<accession>M3BWU8</accession>
<protein>
    <recommendedName>
        <fullName evidence="7">Zn(2)-C6 fungal-type domain-containing protein</fullName>
    </recommendedName>
</protein>
<feature type="transmembrane region" description="Helical" evidence="6">
    <location>
        <begin position="564"/>
        <end position="583"/>
    </location>
</feature>
<dbReference type="CDD" id="cd00067">
    <property type="entry name" value="GAL4"/>
    <property type="match status" value="1"/>
</dbReference>
<keyword evidence="1" id="KW-0479">Metal-binding</keyword>
<dbReference type="InterPro" id="IPR051127">
    <property type="entry name" value="Fungal_SecMet_Regulators"/>
</dbReference>
<feature type="region of interest" description="Disordered" evidence="5">
    <location>
        <begin position="689"/>
        <end position="711"/>
    </location>
</feature>
<evidence type="ECO:0000256" key="4">
    <source>
        <dbReference type="ARBA" id="ARBA00023242"/>
    </source>
</evidence>
<dbReference type="HOGENOM" id="CLU_010170_3_1_1"/>
<evidence type="ECO:0000256" key="1">
    <source>
        <dbReference type="ARBA" id="ARBA00022723"/>
    </source>
</evidence>
<dbReference type="GO" id="GO:0000435">
    <property type="term" value="P:positive regulation of transcription from RNA polymerase II promoter by galactose"/>
    <property type="evidence" value="ECO:0007669"/>
    <property type="project" value="TreeGrafter"/>
</dbReference>
<feature type="region of interest" description="Disordered" evidence="5">
    <location>
        <begin position="49"/>
        <end position="136"/>
    </location>
</feature>
<keyword evidence="9" id="KW-1185">Reference proteome</keyword>
<dbReference type="Proteomes" id="UP000016931">
    <property type="component" value="Unassembled WGS sequence"/>
</dbReference>
<keyword evidence="6" id="KW-0472">Membrane</keyword>
<organism evidence="8 9">
    <name type="scientific">Sphaerulina musiva (strain SO2202)</name>
    <name type="common">Poplar stem canker fungus</name>
    <name type="synonym">Septoria musiva</name>
    <dbReference type="NCBI Taxonomy" id="692275"/>
    <lineage>
        <taxon>Eukaryota</taxon>
        <taxon>Fungi</taxon>
        <taxon>Dikarya</taxon>
        <taxon>Ascomycota</taxon>
        <taxon>Pezizomycotina</taxon>
        <taxon>Dothideomycetes</taxon>
        <taxon>Dothideomycetidae</taxon>
        <taxon>Mycosphaerellales</taxon>
        <taxon>Mycosphaerellaceae</taxon>
        <taxon>Sphaerulina</taxon>
    </lineage>
</organism>
<dbReference type="InterPro" id="IPR007219">
    <property type="entry name" value="XnlR_reg_dom"/>
</dbReference>
<dbReference type="SMART" id="SM00906">
    <property type="entry name" value="Fungal_trans"/>
    <property type="match status" value="1"/>
</dbReference>
<feature type="compositionally biased region" description="Basic and acidic residues" evidence="5">
    <location>
        <begin position="75"/>
        <end position="90"/>
    </location>
</feature>
<keyword evidence="3" id="KW-0804">Transcription</keyword>
<dbReference type="Gene3D" id="4.10.240.10">
    <property type="entry name" value="Zn(2)-C6 fungal-type DNA-binding domain"/>
    <property type="match status" value="1"/>
</dbReference>
<dbReference type="PANTHER" id="PTHR47424">
    <property type="entry name" value="REGULATORY PROTEIN GAL4"/>
    <property type="match status" value="1"/>
</dbReference>
<evidence type="ECO:0000256" key="2">
    <source>
        <dbReference type="ARBA" id="ARBA00023015"/>
    </source>
</evidence>
<reference evidence="8 9" key="1">
    <citation type="journal article" date="2012" name="PLoS Pathog.">
        <title>Diverse lifestyles and strategies of plant pathogenesis encoded in the genomes of eighteen Dothideomycetes fungi.</title>
        <authorList>
            <person name="Ohm R.A."/>
            <person name="Feau N."/>
            <person name="Henrissat B."/>
            <person name="Schoch C.L."/>
            <person name="Horwitz B.A."/>
            <person name="Barry K.W."/>
            <person name="Condon B.J."/>
            <person name="Copeland A.C."/>
            <person name="Dhillon B."/>
            <person name="Glaser F."/>
            <person name="Hesse C.N."/>
            <person name="Kosti I."/>
            <person name="LaButti K."/>
            <person name="Lindquist E.A."/>
            <person name="Lucas S."/>
            <person name="Salamov A.A."/>
            <person name="Bradshaw R.E."/>
            <person name="Ciuffetti L."/>
            <person name="Hamelin R.C."/>
            <person name="Kema G.H.J."/>
            <person name="Lawrence C."/>
            <person name="Scott J.A."/>
            <person name="Spatafora J.W."/>
            <person name="Turgeon B.G."/>
            <person name="de Wit P.J.G.M."/>
            <person name="Zhong S."/>
            <person name="Goodwin S.B."/>
            <person name="Grigoriev I.V."/>
        </authorList>
    </citation>
    <scope>NUCLEOTIDE SEQUENCE [LARGE SCALE GENOMIC DNA]</scope>
    <source>
        <strain evidence="8 9">SO2202</strain>
    </source>
</reference>
<dbReference type="EMBL" id="KB456264">
    <property type="protein sequence ID" value="EMF12521.1"/>
    <property type="molecule type" value="Genomic_DNA"/>
</dbReference>
<evidence type="ECO:0000313" key="8">
    <source>
        <dbReference type="EMBL" id="EMF12521.1"/>
    </source>
</evidence>
<dbReference type="GeneID" id="27899689"/>
<dbReference type="InterPro" id="IPR036864">
    <property type="entry name" value="Zn2-C6_fun-type_DNA-bd_sf"/>
</dbReference>
<evidence type="ECO:0000313" key="9">
    <source>
        <dbReference type="Proteomes" id="UP000016931"/>
    </source>
</evidence>
<dbReference type="InterPro" id="IPR001138">
    <property type="entry name" value="Zn2Cys6_DnaBD"/>
</dbReference>
<keyword evidence="2" id="KW-0805">Transcription regulation</keyword>
<proteinExistence type="predicted"/>
<keyword evidence="6" id="KW-1133">Transmembrane helix</keyword>
<dbReference type="GO" id="GO:0000981">
    <property type="term" value="F:DNA-binding transcription factor activity, RNA polymerase II-specific"/>
    <property type="evidence" value="ECO:0007669"/>
    <property type="project" value="InterPro"/>
</dbReference>
<dbReference type="GO" id="GO:0005634">
    <property type="term" value="C:nucleus"/>
    <property type="evidence" value="ECO:0007669"/>
    <property type="project" value="TreeGrafter"/>
</dbReference>
<dbReference type="GO" id="GO:0008270">
    <property type="term" value="F:zinc ion binding"/>
    <property type="evidence" value="ECO:0007669"/>
    <property type="project" value="InterPro"/>
</dbReference>
<dbReference type="STRING" id="692275.M3BWU8"/>
<dbReference type="PROSITE" id="PS50048">
    <property type="entry name" value="ZN2_CY6_FUNGAL_2"/>
    <property type="match status" value="1"/>
</dbReference>
<evidence type="ECO:0000259" key="7">
    <source>
        <dbReference type="PROSITE" id="PS50048"/>
    </source>
</evidence>
<feature type="compositionally biased region" description="Basic residues" evidence="5">
    <location>
        <begin position="699"/>
        <end position="710"/>
    </location>
</feature>
<dbReference type="GO" id="GO:0006351">
    <property type="term" value="P:DNA-templated transcription"/>
    <property type="evidence" value="ECO:0007669"/>
    <property type="project" value="InterPro"/>
</dbReference>
<dbReference type="AlphaFoldDB" id="M3BWU8"/>
<dbReference type="CDD" id="cd12148">
    <property type="entry name" value="fungal_TF_MHR"/>
    <property type="match status" value="1"/>
</dbReference>
<dbReference type="PROSITE" id="PS00463">
    <property type="entry name" value="ZN2_CY6_FUNGAL_1"/>
    <property type="match status" value="1"/>
</dbReference>
<keyword evidence="6" id="KW-0812">Transmembrane</keyword>
<dbReference type="RefSeq" id="XP_016760642.1">
    <property type="nucleotide sequence ID" value="XM_016902552.1"/>
</dbReference>
<dbReference type="SUPFAM" id="SSF57701">
    <property type="entry name" value="Zn2/Cys6 DNA-binding domain"/>
    <property type="match status" value="1"/>
</dbReference>
<name>M3BWU8_SPHMS</name>
<dbReference type="SMART" id="SM00066">
    <property type="entry name" value="GAL4"/>
    <property type="match status" value="1"/>
</dbReference>
<evidence type="ECO:0000256" key="3">
    <source>
        <dbReference type="ARBA" id="ARBA00023163"/>
    </source>
</evidence>
<dbReference type="Pfam" id="PF00172">
    <property type="entry name" value="Zn_clus"/>
    <property type="match status" value="1"/>
</dbReference>
<gene>
    <name evidence="8" type="ORF">SEPMUDRAFT_133253</name>
</gene>
<feature type="domain" description="Zn(2)-C6 fungal-type" evidence="7">
    <location>
        <begin position="17"/>
        <end position="48"/>
    </location>
</feature>
<feature type="transmembrane region" description="Helical" evidence="6">
    <location>
        <begin position="482"/>
        <end position="500"/>
    </location>
</feature>
<dbReference type="GO" id="GO:0000978">
    <property type="term" value="F:RNA polymerase II cis-regulatory region sequence-specific DNA binding"/>
    <property type="evidence" value="ECO:0007669"/>
    <property type="project" value="TreeGrafter"/>
</dbReference>
<keyword evidence="4" id="KW-0539">Nucleus</keyword>
<dbReference type="OMA" id="YHFAVII"/>